<feature type="non-terminal residue" evidence="2">
    <location>
        <position position="65"/>
    </location>
</feature>
<dbReference type="HOGENOM" id="CLU_176416_1_0_1"/>
<evidence type="ECO:0000313" key="3">
    <source>
        <dbReference type="Proteomes" id="UP000016936"/>
    </source>
</evidence>
<dbReference type="EMBL" id="KB445572">
    <property type="protein sequence ID" value="EMD94146.1"/>
    <property type="molecule type" value="Genomic_DNA"/>
</dbReference>
<proteinExistence type="predicted"/>
<dbReference type="OrthoDB" id="10427528at2759"/>
<sequence length="65" mass="6605">SHVQKPGAIPSVSCASPSDVPDCSCTCTNGITFNQALSIPGSGPGASPECQSEKEACLLREQELA</sequence>
<dbReference type="Proteomes" id="UP000016936">
    <property type="component" value="Unassembled WGS sequence"/>
</dbReference>
<reference evidence="3" key="2">
    <citation type="journal article" date="2013" name="PLoS Genet.">
        <title>Comparative genome structure, secondary metabolite, and effector coding capacity across Cochliobolus pathogens.</title>
        <authorList>
            <person name="Condon B.J."/>
            <person name="Leng Y."/>
            <person name="Wu D."/>
            <person name="Bushley K.E."/>
            <person name="Ohm R.A."/>
            <person name="Otillar R."/>
            <person name="Martin J."/>
            <person name="Schackwitz W."/>
            <person name="Grimwood J."/>
            <person name="MohdZainudin N."/>
            <person name="Xue C."/>
            <person name="Wang R."/>
            <person name="Manning V.A."/>
            <person name="Dhillon B."/>
            <person name="Tu Z.J."/>
            <person name="Steffenson B.J."/>
            <person name="Salamov A."/>
            <person name="Sun H."/>
            <person name="Lowry S."/>
            <person name="LaButti K."/>
            <person name="Han J."/>
            <person name="Copeland A."/>
            <person name="Lindquist E."/>
            <person name="Barry K."/>
            <person name="Schmutz J."/>
            <person name="Baker S.E."/>
            <person name="Ciuffetti L.M."/>
            <person name="Grigoriev I.V."/>
            <person name="Zhong S."/>
            <person name="Turgeon B.G."/>
        </authorList>
    </citation>
    <scope>NUCLEOTIDE SEQUENCE [LARGE SCALE GENOMIC DNA]</scope>
    <source>
        <strain evidence="3">C5 / ATCC 48332 / race O</strain>
    </source>
</reference>
<name>M2UKH9_COCH5</name>
<gene>
    <name evidence="2" type="ORF">COCHEDRAFT_1062298</name>
</gene>
<keyword evidence="3" id="KW-1185">Reference proteome</keyword>
<accession>M2UKH9</accession>
<protein>
    <submittedName>
        <fullName evidence="2">Uncharacterized protein</fullName>
    </submittedName>
</protein>
<organism evidence="2 3">
    <name type="scientific">Cochliobolus heterostrophus (strain C5 / ATCC 48332 / race O)</name>
    <name type="common">Southern corn leaf blight fungus</name>
    <name type="synonym">Bipolaris maydis</name>
    <dbReference type="NCBI Taxonomy" id="701091"/>
    <lineage>
        <taxon>Eukaryota</taxon>
        <taxon>Fungi</taxon>
        <taxon>Dikarya</taxon>
        <taxon>Ascomycota</taxon>
        <taxon>Pezizomycotina</taxon>
        <taxon>Dothideomycetes</taxon>
        <taxon>Pleosporomycetidae</taxon>
        <taxon>Pleosporales</taxon>
        <taxon>Pleosporineae</taxon>
        <taxon>Pleosporaceae</taxon>
        <taxon>Bipolaris</taxon>
    </lineage>
</organism>
<dbReference type="AlphaFoldDB" id="M2UKH9"/>
<feature type="region of interest" description="Disordered" evidence="1">
    <location>
        <begin position="1"/>
        <end position="20"/>
    </location>
</feature>
<reference evidence="2 3" key="1">
    <citation type="journal article" date="2012" name="PLoS Pathog.">
        <title>Diverse lifestyles and strategies of plant pathogenesis encoded in the genomes of eighteen Dothideomycetes fungi.</title>
        <authorList>
            <person name="Ohm R.A."/>
            <person name="Feau N."/>
            <person name="Henrissat B."/>
            <person name="Schoch C.L."/>
            <person name="Horwitz B.A."/>
            <person name="Barry K.W."/>
            <person name="Condon B.J."/>
            <person name="Copeland A.C."/>
            <person name="Dhillon B."/>
            <person name="Glaser F."/>
            <person name="Hesse C.N."/>
            <person name="Kosti I."/>
            <person name="LaButti K."/>
            <person name="Lindquist E.A."/>
            <person name="Lucas S."/>
            <person name="Salamov A.A."/>
            <person name="Bradshaw R.E."/>
            <person name="Ciuffetti L."/>
            <person name="Hamelin R.C."/>
            <person name="Kema G.H.J."/>
            <person name="Lawrence C."/>
            <person name="Scott J.A."/>
            <person name="Spatafora J.W."/>
            <person name="Turgeon B.G."/>
            <person name="de Wit P.J.G.M."/>
            <person name="Zhong S."/>
            <person name="Goodwin S.B."/>
            <person name="Grigoriev I.V."/>
        </authorList>
    </citation>
    <scope>NUCLEOTIDE SEQUENCE [LARGE SCALE GENOMIC DNA]</scope>
    <source>
        <strain evidence="3">C5 / ATCC 48332 / race O</strain>
    </source>
</reference>
<evidence type="ECO:0000256" key="1">
    <source>
        <dbReference type="SAM" id="MobiDB-lite"/>
    </source>
</evidence>
<feature type="non-terminal residue" evidence="2">
    <location>
        <position position="1"/>
    </location>
</feature>
<evidence type="ECO:0000313" key="2">
    <source>
        <dbReference type="EMBL" id="EMD94146.1"/>
    </source>
</evidence>